<gene>
    <name evidence="3" type="ORF">JJJ17_19660</name>
</gene>
<comment type="caution">
    <text evidence="3">The sequence shown here is derived from an EMBL/GenBank/DDBJ whole genome shotgun (WGS) entry which is preliminary data.</text>
</comment>
<evidence type="ECO:0000313" key="3">
    <source>
        <dbReference type="EMBL" id="MBK4218150.1"/>
    </source>
</evidence>
<evidence type="ECO:0000256" key="2">
    <source>
        <dbReference type="SAM" id="SignalP"/>
    </source>
</evidence>
<organism evidence="3 4">
    <name type="scientific">Paracoccus caeni</name>
    <dbReference type="NCBI Taxonomy" id="657651"/>
    <lineage>
        <taxon>Bacteria</taxon>
        <taxon>Pseudomonadati</taxon>
        <taxon>Pseudomonadota</taxon>
        <taxon>Alphaproteobacteria</taxon>
        <taxon>Rhodobacterales</taxon>
        <taxon>Paracoccaceae</taxon>
        <taxon>Paracoccus</taxon>
    </lineage>
</organism>
<feature type="chain" id="PRO_5037565167" description="VPLPA-CTERM protein sorting domain-containing protein" evidence="2">
    <location>
        <begin position="28"/>
        <end position="277"/>
    </location>
</feature>
<keyword evidence="2" id="KW-0732">Signal</keyword>
<keyword evidence="1" id="KW-0812">Transmembrane</keyword>
<keyword evidence="1" id="KW-0472">Membrane</keyword>
<feature type="transmembrane region" description="Helical" evidence="1">
    <location>
        <begin position="250"/>
        <end position="267"/>
    </location>
</feature>
<keyword evidence="1" id="KW-1133">Transmembrane helix</keyword>
<sequence length="277" mass="29993">MKSFARAVALVPAFLLISLAHTIPAAAATCLDWPSICSDDDRFLLGTAEIEGSIDATAIGMSANERYWLRFQSMGVTNGEIYSESAFAELDMNRSGNTVPIYGEHRYDGGTNNAEDLPDGPLTDRFGGATSLVPSLSMPGDIIGDHALASVELDVRAGNGVFWPDFDPYALSSVGSFRLDIAFFGLLIDETDPTFYDLDRSRFVTLTADSFDVFRFTYSSGTGAYSSREMTMNPDRLEAQPEVDLVSTPLPAPALLLLGGLGGLALIRRRRPAIRQD</sequence>
<reference evidence="3" key="1">
    <citation type="submission" date="2021-01" db="EMBL/GenBank/DDBJ databases">
        <title>Paracoccus amoyensis sp. nov., isolated from the surface seawater along the coast of Xiamen Island, China.</title>
        <authorList>
            <person name="Lyu L."/>
        </authorList>
    </citation>
    <scope>NUCLEOTIDE SEQUENCE</scope>
    <source>
        <strain evidence="3">MJ17</strain>
    </source>
</reference>
<keyword evidence="4" id="KW-1185">Reference proteome</keyword>
<evidence type="ECO:0000256" key="1">
    <source>
        <dbReference type="SAM" id="Phobius"/>
    </source>
</evidence>
<dbReference type="AlphaFoldDB" id="A0A934SFX3"/>
<accession>A0A934SFX3</accession>
<proteinExistence type="predicted"/>
<evidence type="ECO:0000313" key="4">
    <source>
        <dbReference type="Proteomes" id="UP000640485"/>
    </source>
</evidence>
<name>A0A934SFX3_9RHOB</name>
<dbReference type="Proteomes" id="UP000640485">
    <property type="component" value="Unassembled WGS sequence"/>
</dbReference>
<evidence type="ECO:0008006" key="5">
    <source>
        <dbReference type="Google" id="ProtNLM"/>
    </source>
</evidence>
<dbReference type="EMBL" id="JAEPRQ010000013">
    <property type="protein sequence ID" value="MBK4218150.1"/>
    <property type="molecule type" value="Genomic_DNA"/>
</dbReference>
<protein>
    <recommendedName>
        <fullName evidence="5">VPLPA-CTERM protein sorting domain-containing protein</fullName>
    </recommendedName>
</protein>
<dbReference type="RefSeq" id="WP_200689511.1">
    <property type="nucleotide sequence ID" value="NZ_JAEPRQ010000013.1"/>
</dbReference>
<feature type="signal peptide" evidence="2">
    <location>
        <begin position="1"/>
        <end position="27"/>
    </location>
</feature>